<dbReference type="Proteomes" id="UP000020766">
    <property type="component" value="Unassembled WGS sequence"/>
</dbReference>
<evidence type="ECO:0000313" key="2">
    <source>
        <dbReference type="Proteomes" id="UP000020766"/>
    </source>
</evidence>
<dbReference type="RefSeq" id="WP_043387029.1">
    <property type="nucleotide sequence ID" value="NZ_JBOK01000027.1"/>
</dbReference>
<dbReference type="PATRIC" id="fig|1457173.3.peg.3358"/>
<keyword evidence="2" id="KW-1185">Reference proteome</keyword>
<proteinExistence type="predicted"/>
<dbReference type="AlphaFoldDB" id="A0A014NY31"/>
<evidence type="ECO:0008006" key="3">
    <source>
        <dbReference type="Google" id="ProtNLM"/>
    </source>
</evidence>
<protein>
    <recommendedName>
        <fullName evidence="3">Head-tail adaptor protein</fullName>
    </recommendedName>
</protein>
<reference evidence="1 2" key="1">
    <citation type="submission" date="2014-01" db="EMBL/GenBank/DDBJ databases">
        <title>Interspecies Systems Biology Uncovers Metabolites Affecting C. elegans Gene Expression and Life History Traits.</title>
        <authorList>
            <person name="Watson E."/>
            <person name="Macneil L.T."/>
            <person name="Ritter A.D."/>
            <person name="Yilmaz L.S."/>
            <person name="Rosebrock A.P."/>
            <person name="Caudy A.A."/>
            <person name="Walhout A.J."/>
        </authorList>
    </citation>
    <scope>NUCLEOTIDE SEQUENCE [LARGE SCALE GENOMIC DNA]</scope>
    <source>
        <strain evidence="1 2">DA1877</strain>
    </source>
</reference>
<dbReference type="NCBIfam" id="TIGR01563">
    <property type="entry name" value="gp16_SPP1"/>
    <property type="match status" value="1"/>
</dbReference>
<gene>
    <name evidence="1" type="ORF">AX13_09755</name>
</gene>
<accession>A0A014NY31</accession>
<comment type="caution">
    <text evidence="1">The sequence shown here is derived from an EMBL/GenBank/DDBJ whole genome shotgun (WGS) entry which is preliminary data.</text>
</comment>
<dbReference type="InterPro" id="IPR008767">
    <property type="entry name" value="Phage_SPP1_head-tail_adaptor"/>
</dbReference>
<dbReference type="InterPro" id="IPR038666">
    <property type="entry name" value="SSP1_head-tail_sf"/>
</dbReference>
<sequence length="106" mass="11691">MHSQQYPHRIRVLSEVPGGNLGHGSGTWEDVFPKGLWANIRYGTGSEAIRAGKVVSSVEASIRIRFREGITNAMRVQHKGVVYEILAVLPDLVGRSHVDLVCKVTK</sequence>
<evidence type="ECO:0000313" key="1">
    <source>
        <dbReference type="EMBL" id="EXU78765.1"/>
    </source>
</evidence>
<organism evidence="1 2">
    <name type="scientific">Comamonas aquatica DA1877</name>
    <dbReference type="NCBI Taxonomy" id="1457173"/>
    <lineage>
        <taxon>Bacteria</taxon>
        <taxon>Pseudomonadati</taxon>
        <taxon>Pseudomonadota</taxon>
        <taxon>Betaproteobacteria</taxon>
        <taxon>Burkholderiales</taxon>
        <taxon>Comamonadaceae</taxon>
        <taxon>Comamonas</taxon>
    </lineage>
</organism>
<dbReference type="EMBL" id="JBOK01000027">
    <property type="protein sequence ID" value="EXU78765.1"/>
    <property type="molecule type" value="Genomic_DNA"/>
</dbReference>
<name>A0A014NY31_9BURK</name>
<dbReference type="Gene3D" id="2.40.10.270">
    <property type="entry name" value="Bacteriophage SPP1 head-tail adaptor protein"/>
    <property type="match status" value="1"/>
</dbReference>
<dbReference type="Pfam" id="PF05521">
    <property type="entry name" value="Phage_HCP"/>
    <property type="match status" value="1"/>
</dbReference>